<dbReference type="PRINTS" id="PR00320">
    <property type="entry name" value="GPROTEINBRPT"/>
</dbReference>
<dbReference type="PROSITE" id="PS00678">
    <property type="entry name" value="WD_REPEATS_1"/>
    <property type="match status" value="2"/>
</dbReference>
<dbReference type="InterPro" id="IPR019775">
    <property type="entry name" value="WD40_repeat_CS"/>
</dbReference>
<dbReference type="AlphaFoldDB" id="A0A8B7BZD1"/>
<dbReference type="GO" id="GO:0043161">
    <property type="term" value="P:proteasome-mediated ubiquitin-dependent protein catabolic process"/>
    <property type="evidence" value="ECO:0007669"/>
    <property type="project" value="TreeGrafter"/>
</dbReference>
<dbReference type="OrthoDB" id="361494at2759"/>
<evidence type="ECO:0000256" key="3">
    <source>
        <dbReference type="ARBA" id="ARBA00022763"/>
    </source>
</evidence>
<dbReference type="SMART" id="SM00320">
    <property type="entry name" value="WD40"/>
    <property type="match status" value="5"/>
</dbReference>
<dbReference type="InterPro" id="IPR020472">
    <property type="entry name" value="WD40_PAC1"/>
</dbReference>
<dbReference type="PROSITE" id="PS50082">
    <property type="entry name" value="WD_REPEATS_2"/>
    <property type="match status" value="4"/>
</dbReference>
<evidence type="ECO:0000256" key="4">
    <source>
        <dbReference type="ARBA" id="ARBA00023204"/>
    </source>
</evidence>
<name>A0A8B7BZD1_PHODC</name>
<keyword evidence="3" id="KW-0227">DNA damage</keyword>
<sequence length="451" mass="49802">MWKAVKDREAGVLLPSSFASRIRSHRVASFDLSNHKEIVSPHNGAINSLQVDLTEARYLLSGASDGSAAVYDIQHATDYERGLIAKHRSLFVVDKQHSHGHRYAISTVIWYPVDTGLFITGSFDHYIKVWDTNTTQVVMDFKMPGKVYRTAMSSIATTHMLIAAGSTDVQVRLCDIASGAFTHTLSGHRDGVMSLEWSTSSEWILVTGGCDGAIRFWDIRRAGCFRILDQSRSQLGRRPPLAESTSKKGSVTGQSSSVKTAVSQRRIPLGNETKQLRTLRKSQILTRGPVVQRLHPGLSSSHNRATAHYGAVTGLRATGDGMYLLSSGSDSRLRLWDIDSGCNTLVNYEAMRLQPTKALQLAVTQDSSLVFVPCMATVKAYDVWSGMTCRTFRGHYELVNCCCFSSQYQELYSGSNDRQILVWSPPNPIIAEMEDGRGGLVSVADQDNWSD</sequence>
<dbReference type="GeneID" id="103706189"/>
<protein>
    <submittedName>
        <fullName evidence="8">WD repeat-containing protein ATCSA-1-like</fullName>
    </submittedName>
</protein>
<gene>
    <name evidence="8" type="primary">LOC103706189</name>
</gene>
<dbReference type="FunFam" id="2.130.10.10:FF:001188">
    <property type="entry name" value="Transducin/WD40 repeat-like superfamily protein"/>
    <property type="match status" value="1"/>
</dbReference>
<dbReference type="PROSITE" id="PS50294">
    <property type="entry name" value="WD_REPEATS_REGION"/>
    <property type="match status" value="4"/>
</dbReference>
<dbReference type="InterPro" id="IPR042238">
    <property type="entry name" value="Rad28/ERCC8/Ckn1/ATCSA-1"/>
</dbReference>
<dbReference type="PANTHER" id="PTHR46202">
    <property type="entry name" value="DNA EXCISION REPAIR PROTEIN ERCC-8"/>
    <property type="match status" value="1"/>
</dbReference>
<evidence type="ECO:0000313" key="8">
    <source>
        <dbReference type="RefSeq" id="XP_008788450.2"/>
    </source>
</evidence>
<keyword evidence="2" id="KW-0677">Repeat</keyword>
<dbReference type="KEGG" id="pda:103706189"/>
<dbReference type="FunFam" id="2.130.10.10:FF:001356">
    <property type="entry name" value="Excision repair cross-complementation group 8"/>
    <property type="match status" value="1"/>
</dbReference>
<proteinExistence type="predicted"/>
<dbReference type="GO" id="GO:0000109">
    <property type="term" value="C:nucleotide-excision repair complex"/>
    <property type="evidence" value="ECO:0007669"/>
    <property type="project" value="TreeGrafter"/>
</dbReference>
<dbReference type="GO" id="GO:0031464">
    <property type="term" value="C:Cul4A-RING E3 ubiquitin ligase complex"/>
    <property type="evidence" value="ECO:0007669"/>
    <property type="project" value="TreeGrafter"/>
</dbReference>
<evidence type="ECO:0000256" key="5">
    <source>
        <dbReference type="PROSITE-ProRule" id="PRU00221"/>
    </source>
</evidence>
<dbReference type="InterPro" id="IPR015943">
    <property type="entry name" value="WD40/YVTN_repeat-like_dom_sf"/>
</dbReference>
<accession>A0A8B7BZD1</accession>
<feature type="repeat" description="WD" evidence="5">
    <location>
        <begin position="98"/>
        <end position="140"/>
    </location>
</feature>
<reference evidence="8" key="1">
    <citation type="submission" date="2025-08" db="UniProtKB">
        <authorList>
            <consortium name="RefSeq"/>
        </authorList>
    </citation>
    <scope>IDENTIFICATION</scope>
    <source>
        <tissue evidence="8">Young leaves</tissue>
    </source>
</reference>
<dbReference type="InterPro" id="IPR001680">
    <property type="entry name" value="WD40_rpt"/>
</dbReference>
<feature type="repeat" description="WD" evidence="5">
    <location>
        <begin position="185"/>
        <end position="227"/>
    </location>
</feature>
<evidence type="ECO:0000313" key="7">
    <source>
        <dbReference type="Proteomes" id="UP000228380"/>
    </source>
</evidence>
<feature type="compositionally biased region" description="Polar residues" evidence="6">
    <location>
        <begin position="243"/>
        <end position="263"/>
    </location>
</feature>
<dbReference type="GO" id="GO:0000209">
    <property type="term" value="P:protein polyubiquitination"/>
    <property type="evidence" value="ECO:0007669"/>
    <property type="project" value="TreeGrafter"/>
</dbReference>
<feature type="region of interest" description="Disordered" evidence="6">
    <location>
        <begin position="236"/>
        <end position="265"/>
    </location>
</feature>
<dbReference type="SUPFAM" id="SSF50978">
    <property type="entry name" value="WD40 repeat-like"/>
    <property type="match status" value="1"/>
</dbReference>
<dbReference type="Gene3D" id="2.130.10.10">
    <property type="entry name" value="YVTN repeat-like/Quinoprotein amine dehydrogenase"/>
    <property type="match status" value="1"/>
</dbReference>
<keyword evidence="7" id="KW-1185">Reference proteome</keyword>
<dbReference type="PANTHER" id="PTHR46202:SF1">
    <property type="entry name" value="DNA EXCISION REPAIR PROTEIN ERCC-8"/>
    <property type="match status" value="1"/>
</dbReference>
<dbReference type="RefSeq" id="XP_008788450.2">
    <property type="nucleotide sequence ID" value="XM_008790228.4"/>
</dbReference>
<dbReference type="Proteomes" id="UP000228380">
    <property type="component" value="Unplaced"/>
</dbReference>
<evidence type="ECO:0000256" key="2">
    <source>
        <dbReference type="ARBA" id="ARBA00022737"/>
    </source>
</evidence>
<dbReference type="Pfam" id="PF00400">
    <property type="entry name" value="WD40"/>
    <property type="match status" value="4"/>
</dbReference>
<feature type="repeat" description="WD" evidence="5">
    <location>
        <begin position="305"/>
        <end position="346"/>
    </location>
</feature>
<dbReference type="InterPro" id="IPR036322">
    <property type="entry name" value="WD40_repeat_dom_sf"/>
</dbReference>
<keyword evidence="4" id="KW-0234">DNA repair</keyword>
<evidence type="ECO:0000256" key="6">
    <source>
        <dbReference type="SAM" id="MobiDB-lite"/>
    </source>
</evidence>
<keyword evidence="1 5" id="KW-0853">WD repeat</keyword>
<evidence type="ECO:0000256" key="1">
    <source>
        <dbReference type="ARBA" id="ARBA00022574"/>
    </source>
</evidence>
<feature type="repeat" description="WD" evidence="5">
    <location>
        <begin position="392"/>
        <end position="424"/>
    </location>
</feature>
<dbReference type="GO" id="GO:0006283">
    <property type="term" value="P:transcription-coupled nucleotide-excision repair"/>
    <property type="evidence" value="ECO:0007669"/>
    <property type="project" value="InterPro"/>
</dbReference>
<organism evidence="7 8">
    <name type="scientific">Phoenix dactylifera</name>
    <name type="common">Date palm</name>
    <dbReference type="NCBI Taxonomy" id="42345"/>
    <lineage>
        <taxon>Eukaryota</taxon>
        <taxon>Viridiplantae</taxon>
        <taxon>Streptophyta</taxon>
        <taxon>Embryophyta</taxon>
        <taxon>Tracheophyta</taxon>
        <taxon>Spermatophyta</taxon>
        <taxon>Magnoliopsida</taxon>
        <taxon>Liliopsida</taxon>
        <taxon>Arecaceae</taxon>
        <taxon>Coryphoideae</taxon>
        <taxon>Phoeniceae</taxon>
        <taxon>Phoenix</taxon>
    </lineage>
</organism>